<evidence type="ECO:0000256" key="2">
    <source>
        <dbReference type="SAM" id="Phobius"/>
    </source>
</evidence>
<dbReference type="PANTHER" id="PTHR48449">
    <property type="entry name" value="DUF1985 DOMAIN-CONTAINING PROTEIN"/>
    <property type="match status" value="1"/>
</dbReference>
<keyword evidence="4" id="KW-1185">Reference proteome</keyword>
<evidence type="ECO:0000256" key="1">
    <source>
        <dbReference type="SAM" id="MobiDB-lite"/>
    </source>
</evidence>
<keyword evidence="3" id="KW-0378">Hydrolase</keyword>
<proteinExistence type="predicted"/>
<gene>
    <name evidence="3" type="ORF">OLEA9_A092924</name>
</gene>
<feature type="compositionally biased region" description="Acidic residues" evidence="1">
    <location>
        <begin position="219"/>
        <end position="242"/>
    </location>
</feature>
<feature type="region of interest" description="Disordered" evidence="1">
    <location>
        <begin position="189"/>
        <end position="261"/>
    </location>
</feature>
<feature type="transmembrane region" description="Helical" evidence="2">
    <location>
        <begin position="430"/>
        <end position="453"/>
    </location>
</feature>
<comment type="caution">
    <text evidence="3">The sequence shown here is derived from an EMBL/GenBank/DDBJ whole genome shotgun (WGS) entry which is preliminary data.</text>
</comment>
<dbReference type="PANTHER" id="PTHR48449:SF1">
    <property type="entry name" value="DUF1985 DOMAIN-CONTAINING PROTEIN"/>
    <property type="match status" value="1"/>
</dbReference>
<sequence length="482" mass="54012">MMEFEFRILEDARLRAHISQLSNLKLVKTVMDHFDERQREDFHNFSLWYLAEEYALVMGIRCCAFAEGSEYEQLLQRRRLKERRLLYIFRCTWGKNFQKTKRRKEKEITYMIHCFSIAMQVWAYEVLPKVGKHFSKRVDERLPRLLYWSARKQPQHRTYNAFFKNVEFHVYTTLRPTDVKAQQPYFSTLVPRGQGHVGREDSDEEASEGRNSEEQTSGGDEEKDASGSDPDDEDSEDNDESDSDRSSVGEDTRGEDRGASSLARPLRAILVARAGPTTTAAVTRVETEAGISSSLPKDIYGGAAKPCSDEQDIPIDTGNMQHAAHIAPCQDDVNLPMAAAIKEVQGAMEPSNVVEDDDDDAEGCNAVDGDGVVTEVTALRLASSDVGRTGTEGGILKQVGLVTLLWGGIRGSVSLTDKLISFMRIAKRPLIPRILGFVFMALLLWSTVVIPLLPSLIQSWATCSPFIELLSLPAYLVSTFVS</sequence>
<dbReference type="AlphaFoldDB" id="A0A8S0Q495"/>
<protein>
    <submittedName>
        <fullName evidence="3">Alpha beta hydrolase</fullName>
    </submittedName>
</protein>
<dbReference type="Gramene" id="OE9A092924T1">
    <property type="protein sequence ID" value="OE9A092924C1"/>
    <property type="gene ID" value="OE9A092924"/>
</dbReference>
<feature type="compositionally biased region" description="Basic and acidic residues" evidence="1">
    <location>
        <begin position="243"/>
        <end position="258"/>
    </location>
</feature>
<accession>A0A8S0Q495</accession>
<reference evidence="3 4" key="1">
    <citation type="submission" date="2019-12" db="EMBL/GenBank/DDBJ databases">
        <authorList>
            <person name="Alioto T."/>
            <person name="Alioto T."/>
            <person name="Gomez Garrido J."/>
        </authorList>
    </citation>
    <scope>NUCLEOTIDE SEQUENCE [LARGE SCALE GENOMIC DNA]</scope>
</reference>
<keyword evidence="2" id="KW-1133">Transmembrane helix</keyword>
<evidence type="ECO:0000313" key="3">
    <source>
        <dbReference type="EMBL" id="CAA2961754.1"/>
    </source>
</evidence>
<dbReference type="Proteomes" id="UP000594638">
    <property type="component" value="Unassembled WGS sequence"/>
</dbReference>
<dbReference type="EMBL" id="CACTIH010000610">
    <property type="protein sequence ID" value="CAA2961754.1"/>
    <property type="molecule type" value="Genomic_DNA"/>
</dbReference>
<keyword evidence="2" id="KW-0812">Transmembrane</keyword>
<keyword evidence="2" id="KW-0472">Membrane</keyword>
<dbReference type="GO" id="GO:0016787">
    <property type="term" value="F:hydrolase activity"/>
    <property type="evidence" value="ECO:0007669"/>
    <property type="project" value="UniProtKB-KW"/>
</dbReference>
<organism evidence="3 4">
    <name type="scientific">Olea europaea subsp. europaea</name>
    <dbReference type="NCBI Taxonomy" id="158383"/>
    <lineage>
        <taxon>Eukaryota</taxon>
        <taxon>Viridiplantae</taxon>
        <taxon>Streptophyta</taxon>
        <taxon>Embryophyta</taxon>
        <taxon>Tracheophyta</taxon>
        <taxon>Spermatophyta</taxon>
        <taxon>Magnoliopsida</taxon>
        <taxon>eudicotyledons</taxon>
        <taxon>Gunneridae</taxon>
        <taxon>Pentapetalae</taxon>
        <taxon>asterids</taxon>
        <taxon>lamiids</taxon>
        <taxon>Lamiales</taxon>
        <taxon>Oleaceae</taxon>
        <taxon>Oleeae</taxon>
        <taxon>Olea</taxon>
    </lineage>
</organism>
<name>A0A8S0Q495_OLEEU</name>
<evidence type="ECO:0000313" key="4">
    <source>
        <dbReference type="Proteomes" id="UP000594638"/>
    </source>
</evidence>